<evidence type="ECO:0000259" key="1">
    <source>
        <dbReference type="PROSITE" id="PS51186"/>
    </source>
</evidence>
<dbReference type="PANTHER" id="PTHR43617:SF2">
    <property type="entry name" value="UPF0039 PROTEIN SLL0451"/>
    <property type="match status" value="1"/>
</dbReference>
<dbReference type="InterPro" id="IPR050276">
    <property type="entry name" value="MshD_Acetyltransferase"/>
</dbReference>
<sequence>MSLKIRTETAQDRPDIENIHRLAFGGDEEVELITALRGGGFVTLSLVAELDGEVVGHLLISPVAIKTEFDTVLADSLAPLAVLPRFQRQGIGTALVESALQRCRRRGATIMVVLGQPEFYTRFGFDAKLAHRLESPFGSGDAWMALELVPGALTGVEGRVEYPKPFDALLP</sequence>
<protein>
    <submittedName>
        <fullName evidence="2">N-acetyltransferase</fullName>
    </submittedName>
</protein>
<keyword evidence="3" id="KW-1185">Reference proteome</keyword>
<dbReference type="InterPro" id="IPR000182">
    <property type="entry name" value="GNAT_dom"/>
</dbReference>
<dbReference type="PANTHER" id="PTHR43617">
    <property type="entry name" value="L-AMINO ACID N-ACETYLTRANSFERASE"/>
    <property type="match status" value="1"/>
</dbReference>
<dbReference type="PROSITE" id="PS51186">
    <property type="entry name" value="GNAT"/>
    <property type="match status" value="1"/>
</dbReference>
<comment type="caution">
    <text evidence="2">The sequence shown here is derived from an EMBL/GenBank/DDBJ whole genome shotgun (WGS) entry which is preliminary data.</text>
</comment>
<proteinExistence type="predicted"/>
<dbReference type="Pfam" id="PF00583">
    <property type="entry name" value="Acetyltransf_1"/>
    <property type="match status" value="1"/>
</dbReference>
<dbReference type="Proteomes" id="UP000324479">
    <property type="component" value="Unassembled WGS sequence"/>
</dbReference>
<name>A0A5M6DCX9_9BACT</name>
<dbReference type="EMBL" id="VWOX01000003">
    <property type="protein sequence ID" value="KAA5545421.1"/>
    <property type="molecule type" value="Genomic_DNA"/>
</dbReference>
<evidence type="ECO:0000313" key="2">
    <source>
        <dbReference type="EMBL" id="KAA5545421.1"/>
    </source>
</evidence>
<dbReference type="CDD" id="cd04301">
    <property type="entry name" value="NAT_SF"/>
    <property type="match status" value="1"/>
</dbReference>
<feature type="domain" description="N-acetyltransferase" evidence="1">
    <location>
        <begin position="3"/>
        <end position="149"/>
    </location>
</feature>
<reference evidence="2 3" key="1">
    <citation type="submission" date="2019-08" db="EMBL/GenBank/DDBJ databases">
        <authorList>
            <person name="Dhanesh K."/>
            <person name="Kumar G."/>
            <person name="Sasikala C."/>
            <person name="Venkata Ramana C."/>
        </authorList>
    </citation>
    <scope>NUCLEOTIDE SEQUENCE [LARGE SCALE GENOMIC DNA]</scope>
    <source>
        <strain evidence="2 3">JC645</strain>
    </source>
</reference>
<gene>
    <name evidence="2" type="ORF">FYK55_07155</name>
</gene>
<dbReference type="GO" id="GO:0016747">
    <property type="term" value="F:acyltransferase activity, transferring groups other than amino-acyl groups"/>
    <property type="evidence" value="ECO:0007669"/>
    <property type="project" value="InterPro"/>
</dbReference>
<accession>A0A5M6DCX9</accession>
<dbReference type="SUPFAM" id="SSF55729">
    <property type="entry name" value="Acyl-CoA N-acyltransferases (Nat)"/>
    <property type="match status" value="1"/>
</dbReference>
<dbReference type="RefSeq" id="WP_150075690.1">
    <property type="nucleotide sequence ID" value="NZ_VWOX01000003.1"/>
</dbReference>
<organism evidence="2 3">
    <name type="scientific">Roseiconus nitratireducens</name>
    <dbReference type="NCBI Taxonomy" id="2605748"/>
    <lineage>
        <taxon>Bacteria</taxon>
        <taxon>Pseudomonadati</taxon>
        <taxon>Planctomycetota</taxon>
        <taxon>Planctomycetia</taxon>
        <taxon>Pirellulales</taxon>
        <taxon>Pirellulaceae</taxon>
        <taxon>Roseiconus</taxon>
    </lineage>
</organism>
<dbReference type="AlphaFoldDB" id="A0A5M6DCX9"/>
<dbReference type="InterPro" id="IPR016181">
    <property type="entry name" value="Acyl_CoA_acyltransferase"/>
</dbReference>
<evidence type="ECO:0000313" key="3">
    <source>
        <dbReference type="Proteomes" id="UP000324479"/>
    </source>
</evidence>
<keyword evidence="2" id="KW-0808">Transferase</keyword>
<dbReference type="Gene3D" id="3.40.630.30">
    <property type="match status" value="1"/>
</dbReference>